<feature type="domain" description="EGF-like" evidence="9">
    <location>
        <begin position="12"/>
        <end position="52"/>
    </location>
</feature>
<keyword evidence="12" id="KW-1185">Reference proteome</keyword>
<evidence type="ECO:0000259" key="10">
    <source>
        <dbReference type="PROSITE" id="PS51364"/>
    </source>
</evidence>
<organism evidence="11 12">
    <name type="scientific">Varanus komodoensis</name>
    <name type="common">Komodo dragon</name>
    <dbReference type="NCBI Taxonomy" id="61221"/>
    <lineage>
        <taxon>Eukaryota</taxon>
        <taxon>Metazoa</taxon>
        <taxon>Chordata</taxon>
        <taxon>Craniata</taxon>
        <taxon>Vertebrata</taxon>
        <taxon>Euteleostomi</taxon>
        <taxon>Lepidosauria</taxon>
        <taxon>Squamata</taxon>
        <taxon>Bifurcata</taxon>
        <taxon>Unidentata</taxon>
        <taxon>Episquamata</taxon>
        <taxon>Toxicofera</taxon>
        <taxon>Anguimorpha</taxon>
        <taxon>Paleoanguimorpha</taxon>
        <taxon>Varanoidea</taxon>
        <taxon>Varanidae</taxon>
        <taxon>Varanus</taxon>
    </lineage>
</organism>
<dbReference type="CDD" id="cd00054">
    <property type="entry name" value="EGF_CA"/>
    <property type="match status" value="4"/>
</dbReference>
<dbReference type="GO" id="GO:0005509">
    <property type="term" value="F:calcium ion binding"/>
    <property type="evidence" value="ECO:0007669"/>
    <property type="project" value="InterPro"/>
</dbReference>
<evidence type="ECO:0000256" key="7">
    <source>
        <dbReference type="ARBA" id="ARBA00023180"/>
    </source>
</evidence>
<dbReference type="PROSITE" id="PS51364">
    <property type="entry name" value="TB"/>
    <property type="match status" value="1"/>
</dbReference>
<dbReference type="Gene3D" id="3.90.290.10">
    <property type="entry name" value="TGF-beta binding (TB) domain"/>
    <property type="match status" value="1"/>
</dbReference>
<keyword evidence="2" id="KW-0964">Secreted</keyword>
<dbReference type="InterPro" id="IPR000152">
    <property type="entry name" value="EGF-type_Asp/Asn_hydroxyl_site"/>
</dbReference>
<dbReference type="FunFam" id="2.10.25.10:FF:000003">
    <property type="entry name" value="fibrillin-1 isoform X1"/>
    <property type="match status" value="2"/>
</dbReference>
<dbReference type="Proteomes" id="UP000694545">
    <property type="component" value="Unplaced"/>
</dbReference>
<feature type="domain" description="EGF-like" evidence="9">
    <location>
        <begin position="53"/>
        <end position="90"/>
    </location>
</feature>
<dbReference type="InterPro" id="IPR052080">
    <property type="entry name" value="vWF_C/EGF_Fibrillin"/>
</dbReference>
<comment type="subcellular location">
    <subcellularLocation>
        <location evidence="1">Secreted</location>
    </subcellularLocation>
</comment>
<evidence type="ECO:0000313" key="11">
    <source>
        <dbReference type="Ensembl" id="ENSVKKP00000011575.1"/>
    </source>
</evidence>
<dbReference type="InterPro" id="IPR001881">
    <property type="entry name" value="EGF-like_Ca-bd_dom"/>
</dbReference>
<keyword evidence="7" id="KW-0325">Glycoprotein</keyword>
<evidence type="ECO:0000259" key="9">
    <source>
        <dbReference type="PROSITE" id="PS50026"/>
    </source>
</evidence>
<evidence type="ECO:0000256" key="6">
    <source>
        <dbReference type="ARBA" id="ARBA00023157"/>
    </source>
</evidence>
<dbReference type="Ensembl" id="ENSVKKT00000011853.1">
    <property type="protein sequence ID" value="ENSVKKP00000011575.1"/>
    <property type="gene ID" value="ENSVKKG00000008071.1"/>
</dbReference>
<dbReference type="SMART" id="SM00181">
    <property type="entry name" value="EGF"/>
    <property type="match status" value="4"/>
</dbReference>
<dbReference type="Gene3D" id="2.10.25.10">
    <property type="entry name" value="Laminin"/>
    <property type="match status" value="4"/>
</dbReference>
<reference evidence="11" key="2">
    <citation type="submission" date="2025-09" db="UniProtKB">
        <authorList>
            <consortium name="Ensembl"/>
        </authorList>
    </citation>
    <scope>IDENTIFICATION</scope>
</reference>
<dbReference type="AlphaFoldDB" id="A0A8D2J7Q9"/>
<dbReference type="PROSITE" id="PS00010">
    <property type="entry name" value="ASX_HYDROXYL"/>
    <property type="match status" value="4"/>
</dbReference>
<accession>A0A8D2J7Q9</accession>
<dbReference type="InterPro" id="IPR036773">
    <property type="entry name" value="TB_dom_sf"/>
</dbReference>
<dbReference type="PROSITE" id="PS01187">
    <property type="entry name" value="EGF_CA"/>
    <property type="match status" value="1"/>
</dbReference>
<dbReference type="GO" id="GO:0005576">
    <property type="term" value="C:extracellular region"/>
    <property type="evidence" value="ECO:0007669"/>
    <property type="project" value="UniProtKB-SubCell"/>
</dbReference>
<evidence type="ECO:0000256" key="1">
    <source>
        <dbReference type="ARBA" id="ARBA00004613"/>
    </source>
</evidence>
<evidence type="ECO:0000256" key="5">
    <source>
        <dbReference type="ARBA" id="ARBA00022737"/>
    </source>
</evidence>
<evidence type="ECO:0000256" key="4">
    <source>
        <dbReference type="ARBA" id="ARBA00022729"/>
    </source>
</evidence>
<evidence type="ECO:0000256" key="8">
    <source>
        <dbReference type="PROSITE-ProRule" id="PRU00076"/>
    </source>
</evidence>
<evidence type="ECO:0000256" key="2">
    <source>
        <dbReference type="ARBA" id="ARBA00022525"/>
    </source>
</evidence>
<dbReference type="PANTHER" id="PTHR47333">
    <property type="entry name" value="VON WILLEBRAND FACTOR C AND EGF DOMAIN-CONTAINING PROTEIN"/>
    <property type="match status" value="1"/>
</dbReference>
<keyword evidence="6" id="KW-1015">Disulfide bond</keyword>
<dbReference type="InterPro" id="IPR018097">
    <property type="entry name" value="EGF_Ca-bd_CS"/>
</dbReference>
<dbReference type="OMA" id="INERFHY"/>
<dbReference type="PROSITE" id="PS01186">
    <property type="entry name" value="EGF_2"/>
    <property type="match status" value="2"/>
</dbReference>
<proteinExistence type="predicted"/>
<evidence type="ECO:0000256" key="3">
    <source>
        <dbReference type="ARBA" id="ARBA00022536"/>
    </source>
</evidence>
<dbReference type="InterPro" id="IPR017878">
    <property type="entry name" value="TB_dom"/>
</dbReference>
<comment type="caution">
    <text evidence="8">Lacks conserved residue(s) required for the propagation of feature annotation.</text>
</comment>
<dbReference type="InterPro" id="IPR049883">
    <property type="entry name" value="NOTCH1_EGF-like"/>
</dbReference>
<dbReference type="Pfam" id="PF07645">
    <property type="entry name" value="EGF_CA"/>
    <property type="match status" value="4"/>
</dbReference>
<keyword evidence="3 8" id="KW-0245">EGF-like domain</keyword>
<sequence>MVSMSKNKKEQDIDECADPINCVNGFCVNTPGRYECNCPPDFQLNPTGVGCVDIDECQELPGLCQGGNCINTFGSFQCECPHGYYLSEETHMRKSFCYRSYNGTSCDNELPFNVTKRMCCCTYNVGKAWNKPCEPCPTPGTGILTRILEYCKIFDLTFSFLDVNECLESPGICSNGHCINTDGSFRCECPLGYNLDYTGVHCVDTDECSIGNPCGNGTCSNVIGSFECNCLDGFEPGPMMNCEGRL</sequence>
<dbReference type="PANTHER" id="PTHR47333:SF5">
    <property type="entry name" value="FIBRILLIN-3"/>
    <property type="match status" value="1"/>
</dbReference>
<keyword evidence="4" id="KW-0732">Signal</keyword>
<dbReference type="Pfam" id="PF00683">
    <property type="entry name" value="TB"/>
    <property type="match status" value="1"/>
</dbReference>
<feature type="domain" description="EGF-like" evidence="9">
    <location>
        <begin position="162"/>
        <end position="203"/>
    </location>
</feature>
<dbReference type="SMART" id="SM00179">
    <property type="entry name" value="EGF_CA"/>
    <property type="match status" value="4"/>
</dbReference>
<evidence type="ECO:0000313" key="12">
    <source>
        <dbReference type="Proteomes" id="UP000694545"/>
    </source>
</evidence>
<dbReference type="FunFam" id="3.90.290.10:FF:000005">
    <property type="entry name" value="Fibrillin 2"/>
    <property type="match status" value="1"/>
</dbReference>
<protein>
    <submittedName>
        <fullName evidence="11">Uncharacterized protein</fullName>
    </submittedName>
</protein>
<dbReference type="SUPFAM" id="SSF57581">
    <property type="entry name" value="TB module/8-cys domain"/>
    <property type="match status" value="1"/>
</dbReference>
<dbReference type="InterPro" id="IPR000742">
    <property type="entry name" value="EGF"/>
</dbReference>
<feature type="domain" description="EGF-like" evidence="9">
    <location>
        <begin position="204"/>
        <end position="243"/>
    </location>
</feature>
<keyword evidence="5" id="KW-0677">Repeat</keyword>
<dbReference type="FunFam" id="2.10.25.10:FF:000014">
    <property type="entry name" value="Latent-transforming growth factor beta-binding protein 3"/>
    <property type="match status" value="1"/>
</dbReference>
<name>A0A8D2J7Q9_VARKO</name>
<reference evidence="11" key="1">
    <citation type="submission" date="2025-08" db="UniProtKB">
        <authorList>
            <consortium name="Ensembl"/>
        </authorList>
    </citation>
    <scope>IDENTIFICATION</scope>
</reference>
<dbReference type="PROSITE" id="PS50026">
    <property type="entry name" value="EGF_3"/>
    <property type="match status" value="4"/>
</dbReference>
<feature type="domain" description="TB" evidence="10">
    <location>
        <begin position="95"/>
        <end position="141"/>
    </location>
</feature>
<dbReference type="SUPFAM" id="SSF57196">
    <property type="entry name" value="EGF/Laminin"/>
    <property type="match status" value="4"/>
</dbReference>